<dbReference type="EMBL" id="CACVAW010000042">
    <property type="protein sequence ID" value="CAA6810698.1"/>
    <property type="molecule type" value="Genomic_DNA"/>
</dbReference>
<name>A0A6S6SKI8_9BACT</name>
<protein>
    <submittedName>
        <fullName evidence="4">GNAT family N-acetyltransferase</fullName>
    </submittedName>
</protein>
<feature type="domain" description="N-acetyltransferase" evidence="3">
    <location>
        <begin position="5"/>
        <end position="141"/>
    </location>
</feature>
<dbReference type="InterPro" id="IPR051016">
    <property type="entry name" value="Diverse_Substrate_AcTransf"/>
</dbReference>
<dbReference type="PANTHER" id="PTHR10545">
    <property type="entry name" value="DIAMINE N-ACETYLTRANSFERASE"/>
    <property type="match status" value="1"/>
</dbReference>
<evidence type="ECO:0000313" key="4">
    <source>
        <dbReference type="EMBL" id="CAA6810698.1"/>
    </source>
</evidence>
<dbReference type="CDD" id="cd04301">
    <property type="entry name" value="NAT_SF"/>
    <property type="match status" value="1"/>
</dbReference>
<gene>
    <name evidence="4" type="ORF">HELGO_WM20235</name>
</gene>
<dbReference type="Pfam" id="PF00583">
    <property type="entry name" value="Acetyltransf_1"/>
    <property type="match status" value="1"/>
</dbReference>
<keyword evidence="1 4" id="KW-0808">Transferase</keyword>
<evidence type="ECO:0000259" key="3">
    <source>
        <dbReference type="PROSITE" id="PS51186"/>
    </source>
</evidence>
<evidence type="ECO:0000256" key="2">
    <source>
        <dbReference type="ARBA" id="ARBA00023315"/>
    </source>
</evidence>
<dbReference type="InterPro" id="IPR000182">
    <property type="entry name" value="GNAT_dom"/>
</dbReference>
<dbReference type="PANTHER" id="PTHR10545:SF29">
    <property type="entry name" value="GH14572P-RELATED"/>
    <property type="match status" value="1"/>
</dbReference>
<dbReference type="SUPFAM" id="SSF55729">
    <property type="entry name" value="Acyl-CoA N-acyltransferases (Nat)"/>
    <property type="match status" value="1"/>
</dbReference>
<dbReference type="Gene3D" id="3.40.630.30">
    <property type="match status" value="1"/>
</dbReference>
<sequence length="141" mass="16506">MKYKLELASNDNQTLACFDVLVQLYPKLNKEILIDTIDHQSKNSYKLLLAYDGDDVVAVTRFRIGYNFSVGKYIYIENMATDEEYRSLGIGASMIDWIENFAKDNSCKQIRLISATHRHKAHKFYLNQNFKIACYNFWKDV</sequence>
<organism evidence="4">
    <name type="scientific">uncultured Campylobacterales bacterium</name>
    <dbReference type="NCBI Taxonomy" id="352960"/>
    <lineage>
        <taxon>Bacteria</taxon>
        <taxon>Pseudomonadati</taxon>
        <taxon>Campylobacterota</taxon>
        <taxon>Epsilonproteobacteria</taxon>
        <taxon>Campylobacterales</taxon>
        <taxon>environmental samples</taxon>
    </lineage>
</organism>
<keyword evidence="2" id="KW-0012">Acyltransferase</keyword>
<accession>A0A6S6SKI8</accession>
<dbReference type="GO" id="GO:0008080">
    <property type="term" value="F:N-acetyltransferase activity"/>
    <property type="evidence" value="ECO:0007669"/>
    <property type="project" value="UniProtKB-ARBA"/>
</dbReference>
<dbReference type="InterPro" id="IPR016181">
    <property type="entry name" value="Acyl_CoA_acyltransferase"/>
</dbReference>
<evidence type="ECO:0000256" key="1">
    <source>
        <dbReference type="ARBA" id="ARBA00022679"/>
    </source>
</evidence>
<proteinExistence type="predicted"/>
<reference evidence="4" key="1">
    <citation type="submission" date="2020-01" db="EMBL/GenBank/DDBJ databases">
        <authorList>
            <person name="Meier V. D."/>
            <person name="Meier V D."/>
        </authorList>
    </citation>
    <scope>NUCLEOTIDE SEQUENCE</scope>
    <source>
        <strain evidence="4">HLG_WM_MAG_12</strain>
    </source>
</reference>
<dbReference type="AlphaFoldDB" id="A0A6S6SKI8"/>
<dbReference type="PROSITE" id="PS51186">
    <property type="entry name" value="GNAT"/>
    <property type="match status" value="1"/>
</dbReference>